<evidence type="ECO:0000256" key="1">
    <source>
        <dbReference type="SAM" id="MobiDB-lite"/>
    </source>
</evidence>
<accession>A0AAV6XRB5</accession>
<keyword evidence="4" id="KW-1185">Reference proteome</keyword>
<sequence>MGLPQTSSDEISKGGTGPLSTYLYSAPQFSGVSTSNLDRTCVGAMNRTCGDSRCYSLVDFQWETSLGISQSPDKVDRRFLDATPDFHVDKVCFEERVASSTSETRGNVRPPMSRIVGFKYDEKDGVPSHHQSVSANVRLKEAEPSGSHARKRMLSPLNKMCLSAQFNDDSFDIGSRNMPHSCLSKADRYGNFMMQDTKKVNVGSENPLTVPVWSVTNFSELNDKFCRYRKNASIHFTDGPVLEDKELISSSLPSPGTDPSFESDEVASHPGATSVPTKDSISTPLSLSPLRPKLCEKVKPTGRGRNSKKEAAHSPYENIKGVVFSSEEEELGITRISSGHIDILQKDAQLSFPETKTTTKWPFCRSLQTRSDPKILGRNLRGFDVRRSLVGSFEESLLSGRLSSGKFSQRIDGFLAVLSITGGIFSPKSQKLPFAVTSVEGDSYLLYYASVDLAGNLRSKKCRGEYMKKNHGNDDPLSGKHRLRIPMKGRIQLVLSNPEKTPVHTYFCNYDLSDMPAGTKTFLRQRVFLASSGLESISRGGEEKGLNMKDEEKASLGSEEKHNARTCNKSEALGCDSWHNDEVDAWHKTEMKSEHACSRVNGNATAVGALRYALHLRFVCPSSKNSMSDSRQSYPSLTSEKSRMGNEEQRRFYLYNDLRVVFPQRHSDADEGKLNVEYNFPEDPKYFDISS</sequence>
<evidence type="ECO:0000259" key="2">
    <source>
        <dbReference type="SMART" id="SM01177"/>
    </source>
</evidence>
<dbReference type="Pfam" id="PF13889">
    <property type="entry name" value="Chromosome_seg"/>
    <property type="match status" value="1"/>
</dbReference>
<dbReference type="PANTHER" id="PTHR13199:SF23">
    <property type="entry name" value="MEIOSIS CHROMOSOME SEGREGATION FAMILY PROTEIN"/>
    <property type="match status" value="1"/>
</dbReference>
<feature type="domain" description="Atos-like conserved" evidence="2">
    <location>
        <begin position="389"/>
        <end position="448"/>
    </location>
</feature>
<dbReference type="PANTHER" id="PTHR13199">
    <property type="entry name" value="GH03947P"/>
    <property type="match status" value="1"/>
</dbReference>
<gene>
    <name evidence="3" type="ORF">BUALT_Bualt04G0177500</name>
</gene>
<feature type="compositionally biased region" description="Polar residues" evidence="1">
    <location>
        <begin position="274"/>
        <end position="283"/>
    </location>
</feature>
<name>A0AAV6XRB5_9LAMI</name>
<protein>
    <recommendedName>
        <fullName evidence="2">Atos-like conserved domain-containing protein</fullName>
    </recommendedName>
</protein>
<evidence type="ECO:0000313" key="3">
    <source>
        <dbReference type="EMBL" id="KAG8385008.1"/>
    </source>
</evidence>
<feature type="region of interest" description="Disordered" evidence="1">
    <location>
        <begin position="539"/>
        <end position="565"/>
    </location>
</feature>
<dbReference type="SMART" id="SM01177">
    <property type="entry name" value="DUF4210"/>
    <property type="match status" value="1"/>
</dbReference>
<feature type="region of interest" description="Disordered" evidence="1">
    <location>
        <begin position="624"/>
        <end position="645"/>
    </location>
</feature>
<feature type="region of interest" description="Disordered" evidence="1">
    <location>
        <begin position="248"/>
        <end position="283"/>
    </location>
</feature>
<evidence type="ECO:0000313" key="4">
    <source>
        <dbReference type="Proteomes" id="UP000826271"/>
    </source>
</evidence>
<dbReference type="InterPro" id="IPR025261">
    <property type="entry name" value="Atos-like_cons_dom"/>
</dbReference>
<proteinExistence type="predicted"/>
<feature type="compositionally biased region" description="Basic and acidic residues" evidence="1">
    <location>
        <begin position="540"/>
        <end position="563"/>
    </location>
</feature>
<comment type="caution">
    <text evidence="3">The sequence shown here is derived from an EMBL/GenBank/DDBJ whole genome shotgun (WGS) entry which is preliminary data.</text>
</comment>
<dbReference type="InterPro" id="IPR033473">
    <property type="entry name" value="Atos-like_C"/>
</dbReference>
<dbReference type="EMBL" id="WHWC01000004">
    <property type="protein sequence ID" value="KAG8385008.1"/>
    <property type="molecule type" value="Genomic_DNA"/>
</dbReference>
<dbReference type="Pfam" id="PF13915">
    <property type="entry name" value="DUF4210"/>
    <property type="match status" value="1"/>
</dbReference>
<dbReference type="AlphaFoldDB" id="A0AAV6XRB5"/>
<dbReference type="InterPro" id="IPR051506">
    <property type="entry name" value="ATOS_Transcription_Regulators"/>
</dbReference>
<reference evidence="3" key="1">
    <citation type="submission" date="2019-10" db="EMBL/GenBank/DDBJ databases">
        <authorList>
            <person name="Zhang R."/>
            <person name="Pan Y."/>
            <person name="Wang J."/>
            <person name="Ma R."/>
            <person name="Yu S."/>
        </authorList>
    </citation>
    <scope>NUCLEOTIDE SEQUENCE</scope>
    <source>
        <strain evidence="3">LA-IB0</strain>
        <tissue evidence="3">Leaf</tissue>
    </source>
</reference>
<organism evidence="3 4">
    <name type="scientific">Buddleja alternifolia</name>
    <dbReference type="NCBI Taxonomy" id="168488"/>
    <lineage>
        <taxon>Eukaryota</taxon>
        <taxon>Viridiplantae</taxon>
        <taxon>Streptophyta</taxon>
        <taxon>Embryophyta</taxon>
        <taxon>Tracheophyta</taxon>
        <taxon>Spermatophyta</taxon>
        <taxon>Magnoliopsida</taxon>
        <taxon>eudicotyledons</taxon>
        <taxon>Gunneridae</taxon>
        <taxon>Pentapetalae</taxon>
        <taxon>asterids</taxon>
        <taxon>lamiids</taxon>
        <taxon>Lamiales</taxon>
        <taxon>Scrophulariaceae</taxon>
        <taxon>Buddlejeae</taxon>
        <taxon>Buddleja</taxon>
    </lineage>
</organism>
<dbReference type="Proteomes" id="UP000826271">
    <property type="component" value="Unassembled WGS sequence"/>
</dbReference>
<feature type="compositionally biased region" description="Polar residues" evidence="1">
    <location>
        <begin position="624"/>
        <end position="639"/>
    </location>
</feature>